<evidence type="ECO:0000313" key="9">
    <source>
        <dbReference type="EMBL" id="GAA4545764.1"/>
    </source>
</evidence>
<organism evidence="9 10">
    <name type="scientific">Pseudonocardia xishanensis</name>
    <dbReference type="NCBI Taxonomy" id="630995"/>
    <lineage>
        <taxon>Bacteria</taxon>
        <taxon>Bacillati</taxon>
        <taxon>Actinomycetota</taxon>
        <taxon>Actinomycetes</taxon>
        <taxon>Pseudonocardiales</taxon>
        <taxon>Pseudonocardiaceae</taxon>
        <taxon>Pseudonocardia</taxon>
    </lineage>
</organism>
<feature type="region of interest" description="Disordered" evidence="7">
    <location>
        <begin position="153"/>
        <end position="199"/>
    </location>
</feature>
<dbReference type="InterPro" id="IPR035906">
    <property type="entry name" value="MetI-like_sf"/>
</dbReference>
<evidence type="ECO:0008006" key="11">
    <source>
        <dbReference type="Google" id="ProtNLM"/>
    </source>
</evidence>
<name>A0ABP8RRZ5_9PSEU</name>
<evidence type="ECO:0000256" key="8">
    <source>
        <dbReference type="SAM" id="Phobius"/>
    </source>
</evidence>
<protein>
    <recommendedName>
        <fullName evidence="11">Carbohydrate ABC transporter permease</fullName>
    </recommendedName>
</protein>
<evidence type="ECO:0000256" key="2">
    <source>
        <dbReference type="ARBA" id="ARBA00022448"/>
    </source>
</evidence>
<evidence type="ECO:0000256" key="5">
    <source>
        <dbReference type="ARBA" id="ARBA00022989"/>
    </source>
</evidence>
<keyword evidence="10" id="KW-1185">Reference proteome</keyword>
<dbReference type="PANTHER" id="PTHR43744:SF13">
    <property type="entry name" value="SN-GLYCEROL-3-PHOSPHATE TRANSPORT INTEGRAL MEMBRANE PROTEIN ABC TRANSPORTER UGPE-RELATED"/>
    <property type="match status" value="1"/>
</dbReference>
<evidence type="ECO:0000256" key="6">
    <source>
        <dbReference type="ARBA" id="ARBA00023136"/>
    </source>
</evidence>
<evidence type="ECO:0000256" key="1">
    <source>
        <dbReference type="ARBA" id="ARBA00004651"/>
    </source>
</evidence>
<sequence>MNRGSGGVGRAVSAYTPILLATLVVVFPLLWMLLTSIKPNPEIITQVPAFLPRRPTLEHYAEAAERVPFGRLFLNSTIVTVVGAALKVALAIATAYALVFVRFPGRNVVFALLLVTLMVPPQVAVLPNYLLVTGLGGADTYWGIILPGLGTARSCSASTSGRSPRASSRPRRWTGPGTGGGWSGSWCRSPRRPSPPSRS</sequence>
<evidence type="ECO:0000313" key="10">
    <source>
        <dbReference type="Proteomes" id="UP001501598"/>
    </source>
</evidence>
<feature type="transmembrane region" description="Helical" evidence="8">
    <location>
        <begin position="108"/>
        <end position="129"/>
    </location>
</feature>
<comment type="subcellular location">
    <subcellularLocation>
        <location evidence="1">Cell membrane</location>
        <topology evidence="1">Multi-pass membrane protein</topology>
    </subcellularLocation>
</comment>
<accession>A0ABP8RRZ5</accession>
<dbReference type="Proteomes" id="UP001501598">
    <property type="component" value="Unassembled WGS sequence"/>
</dbReference>
<keyword evidence="2" id="KW-0813">Transport</keyword>
<evidence type="ECO:0000256" key="4">
    <source>
        <dbReference type="ARBA" id="ARBA00022692"/>
    </source>
</evidence>
<dbReference type="EMBL" id="BAABGT010000032">
    <property type="protein sequence ID" value="GAA4545764.1"/>
    <property type="molecule type" value="Genomic_DNA"/>
</dbReference>
<evidence type="ECO:0000256" key="7">
    <source>
        <dbReference type="SAM" id="MobiDB-lite"/>
    </source>
</evidence>
<gene>
    <name evidence="9" type="ORF">GCM10023175_26300</name>
</gene>
<keyword evidence="6 8" id="KW-0472">Membrane</keyword>
<keyword evidence="5 8" id="KW-1133">Transmembrane helix</keyword>
<evidence type="ECO:0000256" key="3">
    <source>
        <dbReference type="ARBA" id="ARBA00022475"/>
    </source>
</evidence>
<comment type="caution">
    <text evidence="9">The sequence shown here is derived from an EMBL/GenBank/DDBJ whole genome shotgun (WGS) entry which is preliminary data.</text>
</comment>
<reference evidence="10" key="1">
    <citation type="journal article" date="2019" name="Int. J. Syst. Evol. Microbiol.">
        <title>The Global Catalogue of Microorganisms (GCM) 10K type strain sequencing project: providing services to taxonomists for standard genome sequencing and annotation.</title>
        <authorList>
            <consortium name="The Broad Institute Genomics Platform"/>
            <consortium name="The Broad Institute Genome Sequencing Center for Infectious Disease"/>
            <person name="Wu L."/>
            <person name="Ma J."/>
        </authorList>
    </citation>
    <scope>NUCLEOTIDE SEQUENCE [LARGE SCALE GENOMIC DNA]</scope>
    <source>
        <strain evidence="10">JCM 17906</strain>
    </source>
</reference>
<dbReference type="SUPFAM" id="SSF161098">
    <property type="entry name" value="MetI-like"/>
    <property type="match status" value="1"/>
</dbReference>
<keyword evidence="3" id="KW-1003">Cell membrane</keyword>
<feature type="compositionally biased region" description="Low complexity" evidence="7">
    <location>
        <begin position="156"/>
        <end position="167"/>
    </location>
</feature>
<dbReference type="Gene3D" id="1.10.3720.10">
    <property type="entry name" value="MetI-like"/>
    <property type="match status" value="1"/>
</dbReference>
<feature type="transmembrane region" description="Helical" evidence="8">
    <location>
        <begin position="12"/>
        <end position="34"/>
    </location>
</feature>
<feature type="transmembrane region" description="Helical" evidence="8">
    <location>
        <begin position="78"/>
        <end position="101"/>
    </location>
</feature>
<proteinExistence type="predicted"/>
<dbReference type="PANTHER" id="PTHR43744">
    <property type="entry name" value="ABC TRANSPORTER PERMEASE PROTEIN MG189-RELATED-RELATED"/>
    <property type="match status" value="1"/>
</dbReference>
<feature type="transmembrane region" description="Helical" evidence="8">
    <location>
        <begin position="141"/>
        <end position="161"/>
    </location>
</feature>
<keyword evidence="4 8" id="KW-0812">Transmembrane</keyword>